<protein>
    <submittedName>
        <fullName evidence="1">Uncharacterized protein</fullName>
    </submittedName>
</protein>
<name>A0A918NTJ4_9ACTN</name>
<organism evidence="1 2">
    <name type="scientific">Streptomyces fructofermentans</name>
    <dbReference type="NCBI Taxonomy" id="152141"/>
    <lineage>
        <taxon>Bacteria</taxon>
        <taxon>Bacillati</taxon>
        <taxon>Actinomycetota</taxon>
        <taxon>Actinomycetes</taxon>
        <taxon>Kitasatosporales</taxon>
        <taxon>Streptomycetaceae</taxon>
        <taxon>Streptomyces</taxon>
    </lineage>
</organism>
<dbReference type="RefSeq" id="WP_190039857.1">
    <property type="nucleotide sequence ID" value="NZ_BMWD01000042.1"/>
</dbReference>
<accession>A0A918NTJ4</accession>
<evidence type="ECO:0000313" key="2">
    <source>
        <dbReference type="Proteomes" id="UP000645555"/>
    </source>
</evidence>
<dbReference type="AlphaFoldDB" id="A0A918NTJ4"/>
<gene>
    <name evidence="1" type="ORF">GCM10010515_72150</name>
</gene>
<dbReference type="Proteomes" id="UP000645555">
    <property type="component" value="Unassembled WGS sequence"/>
</dbReference>
<dbReference type="Gene3D" id="3.40.630.30">
    <property type="match status" value="1"/>
</dbReference>
<sequence>MDFDVQNHARTRALPSDACTERPVVVRYDRNWPSPFADYAIPDDEVVPTASEVRALISTLRTLDRVPRLEYLPSCAPQAEPVLLAALSRVPRRPLVRARASHQQHGQIRTAAASTSPITVAMNRVLA</sequence>
<comment type="caution">
    <text evidence="1">The sequence shown here is derived from an EMBL/GenBank/DDBJ whole genome shotgun (WGS) entry which is preliminary data.</text>
</comment>
<evidence type="ECO:0000313" key="1">
    <source>
        <dbReference type="EMBL" id="GGX94995.1"/>
    </source>
</evidence>
<reference evidence="1" key="1">
    <citation type="journal article" date="2014" name="Int. J. Syst. Evol. Microbiol.">
        <title>Complete genome sequence of Corynebacterium casei LMG S-19264T (=DSM 44701T), isolated from a smear-ripened cheese.</title>
        <authorList>
            <consortium name="US DOE Joint Genome Institute (JGI-PGF)"/>
            <person name="Walter F."/>
            <person name="Albersmeier A."/>
            <person name="Kalinowski J."/>
            <person name="Ruckert C."/>
        </authorList>
    </citation>
    <scope>NUCLEOTIDE SEQUENCE</scope>
    <source>
        <strain evidence="1">JCM 4956</strain>
    </source>
</reference>
<keyword evidence="2" id="KW-1185">Reference proteome</keyword>
<proteinExistence type="predicted"/>
<dbReference type="EMBL" id="BMWD01000042">
    <property type="protein sequence ID" value="GGX94995.1"/>
    <property type="molecule type" value="Genomic_DNA"/>
</dbReference>
<reference evidence="1" key="2">
    <citation type="submission" date="2020-09" db="EMBL/GenBank/DDBJ databases">
        <authorList>
            <person name="Sun Q."/>
            <person name="Ohkuma M."/>
        </authorList>
    </citation>
    <scope>NUCLEOTIDE SEQUENCE</scope>
    <source>
        <strain evidence="1">JCM 4956</strain>
    </source>
</reference>